<comment type="caution">
    <text evidence="5">The sequence shown here is derived from an EMBL/GenBank/DDBJ whole genome shotgun (WGS) entry which is preliminary data.</text>
</comment>
<gene>
    <name evidence="5" type="ORF">M0R45_005219</name>
</gene>
<evidence type="ECO:0000256" key="3">
    <source>
        <dbReference type="ARBA" id="ARBA00022525"/>
    </source>
</evidence>
<keyword evidence="2" id="KW-0134">Cell wall</keyword>
<evidence type="ECO:0000256" key="1">
    <source>
        <dbReference type="ARBA" id="ARBA00004191"/>
    </source>
</evidence>
<accession>A0AAW1YMI6</accession>
<dbReference type="PANTHER" id="PTHR31375">
    <property type="match status" value="1"/>
</dbReference>
<keyword evidence="6" id="KW-1185">Reference proteome</keyword>
<dbReference type="AlphaFoldDB" id="A0AAW1YMI6"/>
<dbReference type="Proteomes" id="UP001457282">
    <property type="component" value="Unassembled WGS sequence"/>
</dbReference>
<sequence length="103" mass="11297">MARPTQPKHSSLRGLKLVPSAKLAVIYVPVERFLLRKAFFNGPCKNSAITFEIAGTPRCPFGLSGHRKCRIGSLGKEQEEDGVQNLTVKTVTFTGTQNGLRIN</sequence>
<evidence type="ECO:0000313" key="6">
    <source>
        <dbReference type="Proteomes" id="UP001457282"/>
    </source>
</evidence>
<dbReference type="InterPro" id="IPR012334">
    <property type="entry name" value="Pectin_lyas_fold"/>
</dbReference>
<dbReference type="EMBL" id="JBEDUW010000001">
    <property type="protein sequence ID" value="KAK9949702.1"/>
    <property type="molecule type" value="Genomic_DNA"/>
</dbReference>
<proteinExistence type="predicted"/>
<evidence type="ECO:0000256" key="4">
    <source>
        <dbReference type="ARBA" id="ARBA00023316"/>
    </source>
</evidence>
<evidence type="ECO:0000313" key="5">
    <source>
        <dbReference type="EMBL" id="KAK9949702.1"/>
    </source>
</evidence>
<dbReference type="GO" id="GO:0071555">
    <property type="term" value="P:cell wall organization"/>
    <property type="evidence" value="ECO:0007669"/>
    <property type="project" value="UniProtKB-KW"/>
</dbReference>
<reference evidence="5 6" key="1">
    <citation type="journal article" date="2023" name="G3 (Bethesda)">
        <title>A chromosome-length genome assembly and annotation of blackberry (Rubus argutus, cv. 'Hillquist').</title>
        <authorList>
            <person name="Bruna T."/>
            <person name="Aryal R."/>
            <person name="Dudchenko O."/>
            <person name="Sargent D.J."/>
            <person name="Mead D."/>
            <person name="Buti M."/>
            <person name="Cavallini A."/>
            <person name="Hytonen T."/>
            <person name="Andres J."/>
            <person name="Pham M."/>
            <person name="Weisz D."/>
            <person name="Mascagni F."/>
            <person name="Usai G."/>
            <person name="Natali L."/>
            <person name="Bassil N."/>
            <person name="Fernandez G.E."/>
            <person name="Lomsadze A."/>
            <person name="Armour M."/>
            <person name="Olukolu B."/>
            <person name="Poorten T."/>
            <person name="Britton C."/>
            <person name="Davik J."/>
            <person name="Ashrafi H."/>
            <person name="Aiden E.L."/>
            <person name="Borodovsky M."/>
            <person name="Worthington M."/>
        </authorList>
    </citation>
    <scope>NUCLEOTIDE SEQUENCE [LARGE SCALE GENOMIC DNA]</scope>
    <source>
        <strain evidence="5">PI 553951</strain>
    </source>
</reference>
<evidence type="ECO:0000256" key="2">
    <source>
        <dbReference type="ARBA" id="ARBA00022512"/>
    </source>
</evidence>
<keyword evidence="3" id="KW-0964">Secreted</keyword>
<keyword evidence="4" id="KW-0961">Cell wall biogenesis/degradation</keyword>
<dbReference type="SUPFAM" id="SSF51126">
    <property type="entry name" value="Pectin lyase-like"/>
    <property type="match status" value="1"/>
</dbReference>
<protein>
    <submittedName>
        <fullName evidence="5">Uncharacterized protein</fullName>
    </submittedName>
</protein>
<organism evidence="5 6">
    <name type="scientific">Rubus argutus</name>
    <name type="common">Southern blackberry</name>
    <dbReference type="NCBI Taxonomy" id="59490"/>
    <lineage>
        <taxon>Eukaryota</taxon>
        <taxon>Viridiplantae</taxon>
        <taxon>Streptophyta</taxon>
        <taxon>Embryophyta</taxon>
        <taxon>Tracheophyta</taxon>
        <taxon>Spermatophyta</taxon>
        <taxon>Magnoliopsida</taxon>
        <taxon>eudicotyledons</taxon>
        <taxon>Gunneridae</taxon>
        <taxon>Pentapetalae</taxon>
        <taxon>rosids</taxon>
        <taxon>fabids</taxon>
        <taxon>Rosales</taxon>
        <taxon>Rosaceae</taxon>
        <taxon>Rosoideae</taxon>
        <taxon>Rosoideae incertae sedis</taxon>
        <taxon>Rubus</taxon>
    </lineage>
</organism>
<dbReference type="Gene3D" id="2.160.20.10">
    <property type="entry name" value="Single-stranded right-handed beta-helix, Pectin lyase-like"/>
    <property type="match status" value="1"/>
</dbReference>
<comment type="subcellular location">
    <subcellularLocation>
        <location evidence="1">Secreted</location>
        <location evidence="1">Cell wall</location>
    </subcellularLocation>
</comment>
<dbReference type="InterPro" id="IPR011050">
    <property type="entry name" value="Pectin_lyase_fold/virulence"/>
</dbReference>
<name>A0AAW1YMI6_RUBAR</name>